<dbReference type="InterPro" id="IPR013321">
    <property type="entry name" value="Arc_rbn_hlx_hlx"/>
</dbReference>
<dbReference type="OrthoDB" id="7451551at2"/>
<organism evidence="1 2">
    <name type="scientific">Edaphosphingomonas laterariae</name>
    <dbReference type="NCBI Taxonomy" id="861865"/>
    <lineage>
        <taxon>Bacteria</taxon>
        <taxon>Pseudomonadati</taxon>
        <taxon>Pseudomonadota</taxon>
        <taxon>Alphaproteobacteria</taxon>
        <taxon>Sphingomonadales</taxon>
        <taxon>Rhizorhabdaceae</taxon>
        <taxon>Edaphosphingomonas</taxon>
    </lineage>
</organism>
<dbReference type="EMBL" id="FZOS01000012">
    <property type="protein sequence ID" value="SNS68279.1"/>
    <property type="molecule type" value="Genomic_DNA"/>
</dbReference>
<reference evidence="2" key="1">
    <citation type="submission" date="2017-06" db="EMBL/GenBank/DDBJ databases">
        <authorList>
            <person name="Varghese N."/>
            <person name="Submissions S."/>
        </authorList>
    </citation>
    <scope>NUCLEOTIDE SEQUENCE [LARGE SCALE GENOMIC DNA]</scope>
    <source>
        <strain evidence="2">LNB2</strain>
    </source>
</reference>
<gene>
    <name evidence="1" type="ORF">SAMN06295912_11262</name>
</gene>
<dbReference type="InterPro" id="IPR010985">
    <property type="entry name" value="Ribbon_hlx_hlx"/>
</dbReference>
<dbReference type="SUPFAM" id="SSF47598">
    <property type="entry name" value="Ribbon-helix-helix"/>
    <property type="match status" value="1"/>
</dbReference>
<dbReference type="AlphaFoldDB" id="A0A239GGL2"/>
<evidence type="ECO:0000313" key="2">
    <source>
        <dbReference type="Proteomes" id="UP000198281"/>
    </source>
</evidence>
<protein>
    <recommendedName>
        <fullName evidence="3">Ribbon-helix-helix protein, copG family</fullName>
    </recommendedName>
</protein>
<keyword evidence="2" id="KW-1185">Reference proteome</keyword>
<dbReference type="Gene3D" id="1.10.1220.10">
    <property type="entry name" value="Met repressor-like"/>
    <property type="match status" value="1"/>
</dbReference>
<dbReference type="GO" id="GO:0006355">
    <property type="term" value="P:regulation of DNA-templated transcription"/>
    <property type="evidence" value="ECO:0007669"/>
    <property type="project" value="InterPro"/>
</dbReference>
<evidence type="ECO:0000313" key="1">
    <source>
        <dbReference type="EMBL" id="SNS68279.1"/>
    </source>
</evidence>
<name>A0A239GGL2_9SPHN</name>
<sequence>MASLSLRIDDDLHARLSRRARSVGITVTELVRPSLEQAADPRSGYVYSTQDEILSGVIQTLAIVAASVRKRSPELLEQGMADARQMLADRGLLAPEERQ</sequence>
<dbReference type="Proteomes" id="UP000198281">
    <property type="component" value="Unassembled WGS sequence"/>
</dbReference>
<dbReference type="RefSeq" id="WP_089219892.1">
    <property type="nucleotide sequence ID" value="NZ_FZOS01000012.1"/>
</dbReference>
<proteinExistence type="predicted"/>
<accession>A0A239GGL2</accession>
<evidence type="ECO:0008006" key="3">
    <source>
        <dbReference type="Google" id="ProtNLM"/>
    </source>
</evidence>